<dbReference type="SUPFAM" id="SSF103473">
    <property type="entry name" value="MFS general substrate transporter"/>
    <property type="match status" value="1"/>
</dbReference>
<dbReference type="PANTHER" id="PTHR42718:SF43">
    <property type="entry name" value="LINCOMYCIN RESISTANCE PROTEIN LMRB"/>
    <property type="match status" value="1"/>
</dbReference>
<keyword evidence="2" id="KW-0813">Transport</keyword>
<organism evidence="9 10">
    <name type="scientific">Staphylococcus lutrae</name>
    <dbReference type="NCBI Taxonomy" id="155085"/>
    <lineage>
        <taxon>Bacteria</taxon>
        <taxon>Bacillati</taxon>
        <taxon>Bacillota</taxon>
        <taxon>Bacilli</taxon>
        <taxon>Bacillales</taxon>
        <taxon>Staphylococcaceae</taxon>
        <taxon>Staphylococcus</taxon>
    </lineage>
</organism>
<gene>
    <name evidence="9" type="ORF">B5P37_07710</name>
</gene>
<feature type="transmembrane region" description="Helical" evidence="7">
    <location>
        <begin position="12"/>
        <end position="36"/>
    </location>
</feature>
<evidence type="ECO:0000256" key="6">
    <source>
        <dbReference type="ARBA" id="ARBA00023136"/>
    </source>
</evidence>
<evidence type="ECO:0000259" key="8">
    <source>
        <dbReference type="PROSITE" id="PS50850"/>
    </source>
</evidence>
<dbReference type="GO" id="GO:0005886">
    <property type="term" value="C:plasma membrane"/>
    <property type="evidence" value="ECO:0007669"/>
    <property type="project" value="UniProtKB-SubCell"/>
</dbReference>
<keyword evidence="3" id="KW-1003">Cell membrane</keyword>
<dbReference type="InterPro" id="IPR036259">
    <property type="entry name" value="MFS_trans_sf"/>
</dbReference>
<comment type="subcellular location">
    <subcellularLocation>
        <location evidence="1">Cell membrane</location>
        <topology evidence="1">Multi-pass membrane protein</topology>
    </subcellularLocation>
</comment>
<evidence type="ECO:0000313" key="9">
    <source>
        <dbReference type="EMBL" id="ARJ51201.1"/>
    </source>
</evidence>
<feature type="transmembrane region" description="Helical" evidence="7">
    <location>
        <begin position="331"/>
        <end position="349"/>
    </location>
</feature>
<dbReference type="Gene3D" id="1.20.1720.10">
    <property type="entry name" value="Multidrug resistance protein D"/>
    <property type="match status" value="1"/>
</dbReference>
<evidence type="ECO:0000256" key="3">
    <source>
        <dbReference type="ARBA" id="ARBA00022475"/>
    </source>
</evidence>
<feature type="domain" description="Major facilitator superfamily (MFS) profile" evidence="8">
    <location>
        <begin position="10"/>
        <end position="468"/>
    </location>
</feature>
<reference evidence="9 10" key="1">
    <citation type="submission" date="2017-04" db="EMBL/GenBank/DDBJ databases">
        <authorList>
            <person name="Veseli I.A."/>
            <person name="Tang C."/>
            <person name="Pombert J.-F."/>
        </authorList>
    </citation>
    <scope>NUCLEOTIDE SEQUENCE [LARGE SCALE GENOMIC DNA]</scope>
    <source>
        <strain evidence="9 10">ATCC 700373</strain>
    </source>
</reference>
<dbReference type="EMBL" id="CP020773">
    <property type="protein sequence ID" value="ARJ51201.1"/>
    <property type="molecule type" value="Genomic_DNA"/>
</dbReference>
<feature type="transmembrane region" description="Helical" evidence="7">
    <location>
        <begin position="394"/>
        <end position="415"/>
    </location>
</feature>
<evidence type="ECO:0000256" key="1">
    <source>
        <dbReference type="ARBA" id="ARBA00004651"/>
    </source>
</evidence>
<evidence type="ECO:0000256" key="2">
    <source>
        <dbReference type="ARBA" id="ARBA00022448"/>
    </source>
</evidence>
<feature type="transmembrane region" description="Helical" evidence="7">
    <location>
        <begin position="162"/>
        <end position="183"/>
    </location>
</feature>
<dbReference type="AlphaFoldDB" id="A0AAC9RPL5"/>
<evidence type="ECO:0000256" key="4">
    <source>
        <dbReference type="ARBA" id="ARBA00022692"/>
    </source>
</evidence>
<feature type="transmembrane region" description="Helical" evidence="7">
    <location>
        <begin position="105"/>
        <end position="126"/>
    </location>
</feature>
<feature type="transmembrane region" description="Helical" evidence="7">
    <location>
        <begin position="195"/>
        <end position="212"/>
    </location>
</feature>
<evidence type="ECO:0000256" key="5">
    <source>
        <dbReference type="ARBA" id="ARBA00022989"/>
    </source>
</evidence>
<dbReference type="NCBIfam" id="TIGR00711">
    <property type="entry name" value="efflux_EmrB"/>
    <property type="match status" value="1"/>
</dbReference>
<dbReference type="InterPro" id="IPR011701">
    <property type="entry name" value="MFS"/>
</dbReference>
<dbReference type="RefSeq" id="WP_085237673.1">
    <property type="nucleotide sequence ID" value="NZ_CP020773.1"/>
</dbReference>
<evidence type="ECO:0000313" key="10">
    <source>
        <dbReference type="Proteomes" id="UP000242864"/>
    </source>
</evidence>
<keyword evidence="5 7" id="KW-1133">Transmembrane helix</keyword>
<accession>A0AAC9RPL5</accession>
<dbReference type="Pfam" id="PF07690">
    <property type="entry name" value="MFS_1"/>
    <property type="match status" value="1"/>
</dbReference>
<keyword evidence="10" id="KW-1185">Reference proteome</keyword>
<dbReference type="InterPro" id="IPR004638">
    <property type="entry name" value="EmrB-like"/>
</dbReference>
<feature type="transmembrane region" description="Helical" evidence="7">
    <location>
        <begin position="355"/>
        <end position="373"/>
    </location>
</feature>
<feature type="transmembrane region" description="Helical" evidence="7">
    <location>
        <begin position="48"/>
        <end position="71"/>
    </location>
</feature>
<protein>
    <submittedName>
        <fullName evidence="9">MFS transporter</fullName>
    </submittedName>
</protein>
<feature type="transmembrane region" description="Helical" evidence="7">
    <location>
        <begin position="445"/>
        <end position="463"/>
    </location>
</feature>
<keyword evidence="6 7" id="KW-0472">Membrane</keyword>
<keyword evidence="4 7" id="KW-0812">Transmembrane</keyword>
<evidence type="ECO:0000256" key="7">
    <source>
        <dbReference type="SAM" id="Phobius"/>
    </source>
</evidence>
<feature type="transmembrane region" description="Helical" evidence="7">
    <location>
        <begin position="268"/>
        <end position="290"/>
    </location>
</feature>
<feature type="transmembrane region" description="Helical" evidence="7">
    <location>
        <begin position="296"/>
        <end position="319"/>
    </location>
</feature>
<dbReference type="GO" id="GO:0022857">
    <property type="term" value="F:transmembrane transporter activity"/>
    <property type="evidence" value="ECO:0007669"/>
    <property type="project" value="InterPro"/>
</dbReference>
<dbReference type="CDD" id="cd17503">
    <property type="entry name" value="MFS_LmrB_MDR_like"/>
    <property type="match status" value="1"/>
</dbReference>
<dbReference type="PRINTS" id="PR01036">
    <property type="entry name" value="TCRTETB"/>
</dbReference>
<feature type="transmembrane region" description="Helical" evidence="7">
    <location>
        <begin position="224"/>
        <end position="244"/>
    </location>
</feature>
<dbReference type="PROSITE" id="PS50850">
    <property type="entry name" value="MFS"/>
    <property type="match status" value="1"/>
</dbReference>
<dbReference type="PANTHER" id="PTHR42718">
    <property type="entry name" value="MAJOR FACILITATOR SUPERFAMILY MULTIDRUG TRANSPORTER MFSC"/>
    <property type="match status" value="1"/>
</dbReference>
<dbReference type="InterPro" id="IPR020846">
    <property type="entry name" value="MFS_dom"/>
</dbReference>
<name>A0AAC9RPL5_9STAP</name>
<dbReference type="Proteomes" id="UP000242864">
    <property type="component" value="Chromosome"/>
</dbReference>
<dbReference type="KEGG" id="slz:B5P37_07710"/>
<feature type="transmembrane region" description="Helical" evidence="7">
    <location>
        <begin position="78"/>
        <end position="99"/>
    </location>
</feature>
<sequence length="480" mass="52958">METQKHSKMIMAVFLIGAFFMILNETLLNIALQTLMQYFDISRTTVQWMASGFMMIMGIVSPLSALIIQWFTTRRLFLGLLIIFMIGSLISGFAMNFPMLLTGRMIQAIGTGLMIPLIMNAMLLLFDESVRGKVMGTFGLIIMFAPALGPTLSGVIVDYMGWRWLFFIVIPFMLFAFVFGFVFLKNVGEVTKPKIDVVSIMLSTVGITGLIYSVSRVSAVQGGILNWGIAIPLIVGLVCIVAFIRRQLILEEPILDFRVLQFHNFRKGMIIFVIIMMSMFASEIVMPMYLQGPMGFSAKVAGLILLPGALLNGFLSPFMGGLFDKFGPRKLVIPGMLLLLGVAIFYTTVHPGLPVYIFVLAYIVLMIGTAAIMMPVSTNGLNALPQDKYPHGTAIFNVLQPIAGATGIAIFVGIVSGVQNRVLEKYVHITQDIRNQAMTSGMHSAYIFAVVLLIIGLILAFRLTNASQEKRQQNATQDDL</sequence>
<dbReference type="Gene3D" id="1.20.1250.20">
    <property type="entry name" value="MFS general substrate transporter like domains"/>
    <property type="match status" value="1"/>
</dbReference>
<feature type="transmembrane region" description="Helical" evidence="7">
    <location>
        <begin position="138"/>
        <end position="156"/>
    </location>
</feature>
<proteinExistence type="predicted"/>